<comment type="similarity">
    <text evidence="3">Belongs to the tRNA pseudouridine synthase TruA family.</text>
</comment>
<dbReference type="EC" id="5.4.99.12" evidence="3"/>
<dbReference type="PANTHER" id="PTHR11142:SF0">
    <property type="entry name" value="TRNA PSEUDOURIDINE SYNTHASE-LIKE 1"/>
    <property type="match status" value="1"/>
</dbReference>
<keyword evidence="1 3" id="KW-0819">tRNA processing</keyword>
<proteinExistence type="inferred from homology"/>
<reference evidence="5 6" key="1">
    <citation type="journal article" date="2009" name="Nature">
        <title>The Sorghum bicolor genome and the diversification of grasses.</title>
        <authorList>
            <person name="Paterson A.H."/>
            <person name="Bowers J.E."/>
            <person name="Bruggmann R."/>
            <person name="Dubchak I."/>
            <person name="Grimwood J."/>
            <person name="Gundlach H."/>
            <person name="Haberer G."/>
            <person name="Hellsten U."/>
            <person name="Mitros T."/>
            <person name="Poliakov A."/>
            <person name="Schmutz J."/>
            <person name="Spannagl M."/>
            <person name="Tang H."/>
            <person name="Wang X."/>
            <person name="Wicker T."/>
            <person name="Bharti A.K."/>
            <person name="Chapman J."/>
            <person name="Feltus F.A."/>
            <person name="Gowik U."/>
            <person name="Grigoriev I.V."/>
            <person name="Lyons E."/>
            <person name="Maher C.A."/>
            <person name="Martis M."/>
            <person name="Narechania A."/>
            <person name="Otillar R.P."/>
            <person name="Penning B.W."/>
            <person name="Salamov A.A."/>
            <person name="Wang Y."/>
            <person name="Zhang L."/>
            <person name="Carpita N.C."/>
            <person name="Freeling M."/>
            <person name="Gingle A.R."/>
            <person name="Hash C.T."/>
            <person name="Keller B."/>
            <person name="Klein P."/>
            <person name="Kresovich S."/>
            <person name="McCann M.C."/>
            <person name="Ming R."/>
            <person name="Peterson D.G."/>
            <person name="Mehboob-ur-Rahman"/>
            <person name="Ware D."/>
            <person name="Westhoff P."/>
            <person name="Mayer K.F."/>
            <person name="Messing J."/>
            <person name="Rokhsar D.S."/>
        </authorList>
    </citation>
    <scope>NUCLEOTIDE SEQUENCE [LARGE SCALE GENOMIC DNA]</scope>
    <source>
        <strain evidence="6">cv. BTx623</strain>
    </source>
</reference>
<evidence type="ECO:0000313" key="6">
    <source>
        <dbReference type="Proteomes" id="UP000000768"/>
    </source>
</evidence>
<dbReference type="Gramene" id="KXG30505">
    <property type="protein sequence ID" value="KXG30505"/>
    <property type="gene ID" value="SORBI_3004G193200"/>
</dbReference>
<dbReference type="AlphaFoldDB" id="A0A194YRQ0"/>
<evidence type="ECO:0000256" key="3">
    <source>
        <dbReference type="RuleBase" id="RU003792"/>
    </source>
</evidence>
<dbReference type="InterPro" id="IPR020094">
    <property type="entry name" value="TruA/RsuA/RluB/E/F_N"/>
</dbReference>
<dbReference type="PANTHER" id="PTHR11142">
    <property type="entry name" value="PSEUDOURIDYLATE SYNTHASE"/>
    <property type="match status" value="1"/>
</dbReference>
<keyword evidence="2 3" id="KW-0413">Isomerase</keyword>
<dbReference type="Gene3D" id="3.30.70.580">
    <property type="entry name" value="Pseudouridine synthase I, catalytic domain, N-terminal subdomain"/>
    <property type="match status" value="1"/>
</dbReference>
<dbReference type="InterPro" id="IPR001406">
    <property type="entry name" value="PsdUridine_synth_TruA"/>
</dbReference>
<name>A0A194YRQ0_SORBI</name>
<dbReference type="ExpressionAtlas" id="A0A194YRQ0">
    <property type="expression patterns" value="baseline and differential"/>
</dbReference>
<dbReference type="SUPFAM" id="SSF55120">
    <property type="entry name" value="Pseudouridine synthase"/>
    <property type="match status" value="1"/>
</dbReference>
<feature type="domain" description="Pseudouridine synthase I TruA alpha/beta" evidence="4">
    <location>
        <begin position="176"/>
        <end position="234"/>
    </location>
</feature>
<evidence type="ECO:0000256" key="2">
    <source>
        <dbReference type="ARBA" id="ARBA00023235"/>
    </source>
</evidence>
<keyword evidence="6" id="KW-1185">Reference proteome</keyword>
<dbReference type="Pfam" id="PF01416">
    <property type="entry name" value="PseudoU_synth_1"/>
    <property type="match status" value="2"/>
</dbReference>
<dbReference type="GO" id="GO:0160147">
    <property type="term" value="F:tRNA pseudouridine(38-40) synthase activity"/>
    <property type="evidence" value="ECO:0007669"/>
    <property type="project" value="UniProtKB-EC"/>
</dbReference>
<protein>
    <recommendedName>
        <fullName evidence="3">tRNA pseudouridine synthase</fullName>
        <ecNumber evidence="3">5.4.99.12</ecNumber>
    </recommendedName>
</protein>
<reference evidence="6" key="2">
    <citation type="journal article" date="2018" name="Plant J.">
        <title>The Sorghum bicolor reference genome: improved assembly, gene annotations, a transcriptome atlas, and signatures of genome organization.</title>
        <authorList>
            <person name="McCormick R.F."/>
            <person name="Truong S.K."/>
            <person name="Sreedasyam A."/>
            <person name="Jenkins J."/>
            <person name="Shu S."/>
            <person name="Sims D."/>
            <person name="Kennedy M."/>
            <person name="Amirebrahimi M."/>
            <person name="Weers B.D."/>
            <person name="McKinley B."/>
            <person name="Mattison A."/>
            <person name="Morishige D.T."/>
            <person name="Grimwood J."/>
            <person name="Schmutz J."/>
            <person name="Mullet J.E."/>
        </authorList>
    </citation>
    <scope>NUCLEOTIDE SEQUENCE [LARGE SCALE GENOMIC DNA]</scope>
    <source>
        <strain evidence="6">cv. BTx623</strain>
    </source>
</reference>
<accession>A0A194YRQ0</accession>
<dbReference type="FunFam" id="3.30.70.580:FF:000001">
    <property type="entry name" value="tRNA pseudouridine synthase A"/>
    <property type="match status" value="1"/>
</dbReference>
<sequence>MLGLAPLRSAPLPIRASAVPSARSSATACGRNSSQQQQLADGGQLSLAVPEADEGDTVLPENVHKWRMVIAYDGTKFKGWQYQPSIPTIQYFLEDALICITKLDRKKLCLVGAGRTDTGVHAWGQVAHFTTPFSYCCLNSIHSAMNGLLPPEIRVREISAARPEFHARTSTKSKEAANYFVGTHDFTSFANAAHNDRERRSTKKITRFDVTEMGAVLQLEVEGTGFLYRQVRNME</sequence>
<evidence type="ECO:0000256" key="1">
    <source>
        <dbReference type="ARBA" id="ARBA00022694"/>
    </source>
</evidence>
<dbReference type="Proteomes" id="UP000000768">
    <property type="component" value="Chromosome 4"/>
</dbReference>
<dbReference type="InterPro" id="IPR020097">
    <property type="entry name" value="PsdUridine_synth_TruA_a/b_dom"/>
</dbReference>
<evidence type="ECO:0000313" key="5">
    <source>
        <dbReference type="EMBL" id="KXG30505.1"/>
    </source>
</evidence>
<dbReference type="EMBL" id="CM000763">
    <property type="protein sequence ID" value="KXG30505.1"/>
    <property type="molecule type" value="Genomic_DNA"/>
</dbReference>
<comment type="catalytic activity">
    <reaction evidence="3">
        <text>uridine(38/39/40) in tRNA = pseudouridine(38/39/40) in tRNA</text>
        <dbReference type="Rhea" id="RHEA:22376"/>
        <dbReference type="Rhea" id="RHEA-COMP:10085"/>
        <dbReference type="Rhea" id="RHEA-COMP:10087"/>
        <dbReference type="ChEBI" id="CHEBI:65314"/>
        <dbReference type="ChEBI" id="CHEBI:65315"/>
        <dbReference type="EC" id="5.4.99.12"/>
    </reaction>
</comment>
<evidence type="ECO:0000259" key="4">
    <source>
        <dbReference type="Pfam" id="PF01416"/>
    </source>
</evidence>
<feature type="domain" description="Pseudouridine synthase I TruA alpha/beta" evidence="4">
    <location>
        <begin position="69"/>
        <end position="167"/>
    </location>
</feature>
<dbReference type="InterPro" id="IPR020103">
    <property type="entry name" value="PsdUridine_synth_cat_dom_sf"/>
</dbReference>
<dbReference type="GO" id="GO:0003723">
    <property type="term" value="F:RNA binding"/>
    <property type="evidence" value="ECO:0007669"/>
    <property type="project" value="InterPro"/>
</dbReference>
<organism evidence="5 6">
    <name type="scientific">Sorghum bicolor</name>
    <name type="common">Sorghum</name>
    <name type="synonym">Sorghum vulgare</name>
    <dbReference type="NCBI Taxonomy" id="4558"/>
    <lineage>
        <taxon>Eukaryota</taxon>
        <taxon>Viridiplantae</taxon>
        <taxon>Streptophyta</taxon>
        <taxon>Embryophyta</taxon>
        <taxon>Tracheophyta</taxon>
        <taxon>Spermatophyta</taxon>
        <taxon>Magnoliopsida</taxon>
        <taxon>Liliopsida</taxon>
        <taxon>Poales</taxon>
        <taxon>Poaceae</taxon>
        <taxon>PACMAD clade</taxon>
        <taxon>Panicoideae</taxon>
        <taxon>Andropogonodae</taxon>
        <taxon>Andropogoneae</taxon>
        <taxon>Sorghinae</taxon>
        <taxon>Sorghum</taxon>
    </lineage>
</organism>
<dbReference type="GO" id="GO:0008033">
    <property type="term" value="P:tRNA processing"/>
    <property type="evidence" value="ECO:0007669"/>
    <property type="project" value="UniProtKB-KW"/>
</dbReference>
<dbReference type="GO" id="GO:0001522">
    <property type="term" value="P:pseudouridine synthesis"/>
    <property type="evidence" value="ECO:0007669"/>
    <property type="project" value="InterPro"/>
</dbReference>
<gene>
    <name evidence="5" type="ORF">SORBI_3004G193200</name>
</gene>